<feature type="binding site" evidence="2">
    <location>
        <position position="44"/>
    </location>
    <ligand>
        <name>Mg(2+)</name>
        <dbReference type="ChEBI" id="CHEBI:18420"/>
        <label>1</label>
    </ligand>
</feature>
<dbReference type="NCBIfam" id="TIGR01379">
    <property type="entry name" value="thiL"/>
    <property type="match status" value="1"/>
</dbReference>
<dbReference type="RefSeq" id="WP_337335392.1">
    <property type="nucleotide sequence ID" value="NZ_JBBDHC010000010.1"/>
</dbReference>
<evidence type="ECO:0000259" key="3">
    <source>
        <dbReference type="Pfam" id="PF00586"/>
    </source>
</evidence>
<dbReference type="HAMAP" id="MF_02128">
    <property type="entry name" value="TMP_kinase"/>
    <property type="match status" value="1"/>
</dbReference>
<feature type="binding site" evidence="2">
    <location>
        <position position="119"/>
    </location>
    <ligand>
        <name>Mg(2+)</name>
        <dbReference type="ChEBI" id="CHEBI:18420"/>
        <label>1</label>
    </ligand>
</feature>
<dbReference type="InterPro" id="IPR036921">
    <property type="entry name" value="PurM-like_N_sf"/>
</dbReference>
<evidence type="ECO:0000256" key="2">
    <source>
        <dbReference type="HAMAP-Rule" id="MF_02128"/>
    </source>
</evidence>
<feature type="binding site" evidence="2">
    <location>
        <position position="143"/>
    </location>
    <ligand>
        <name>ATP</name>
        <dbReference type="ChEBI" id="CHEBI:30616"/>
    </ligand>
</feature>
<keyword evidence="2" id="KW-0479">Metal-binding</keyword>
<dbReference type="SUPFAM" id="SSF56042">
    <property type="entry name" value="PurM C-terminal domain-like"/>
    <property type="match status" value="1"/>
</dbReference>
<evidence type="ECO:0000256" key="1">
    <source>
        <dbReference type="ARBA" id="ARBA00022977"/>
    </source>
</evidence>
<gene>
    <name evidence="2 5" type="primary">thiL</name>
    <name evidence="5" type="ORF">WB794_08340</name>
</gene>
<proteinExistence type="inferred from homology"/>
<evidence type="ECO:0000313" key="6">
    <source>
        <dbReference type="Proteomes" id="UP001364472"/>
    </source>
</evidence>
<feature type="binding site" evidence="2">
    <location>
        <position position="51"/>
    </location>
    <ligand>
        <name>substrate</name>
    </ligand>
</feature>
<dbReference type="GO" id="GO:0005524">
    <property type="term" value="F:ATP binding"/>
    <property type="evidence" value="ECO:0007669"/>
    <property type="project" value="UniProtKB-UniRule"/>
</dbReference>
<dbReference type="CDD" id="cd02194">
    <property type="entry name" value="ThiL"/>
    <property type="match status" value="1"/>
</dbReference>
<dbReference type="AlphaFoldDB" id="A0AAW9R7A4"/>
<feature type="binding site" evidence="2">
    <location>
        <position position="345"/>
    </location>
    <ligand>
        <name>substrate</name>
    </ligand>
</feature>
<keyword evidence="2 5" id="KW-0808">Transferase</keyword>
<dbReference type="Proteomes" id="UP001364472">
    <property type="component" value="Unassembled WGS sequence"/>
</dbReference>
<keyword evidence="2" id="KW-0547">Nucleotide-binding</keyword>
<evidence type="ECO:0000313" key="5">
    <source>
        <dbReference type="EMBL" id="MEJ1249676.1"/>
    </source>
</evidence>
<feature type="binding site" evidence="2">
    <location>
        <position position="72"/>
    </location>
    <ligand>
        <name>Mg(2+)</name>
        <dbReference type="ChEBI" id="CHEBI:18420"/>
        <label>2</label>
    </ligand>
</feature>
<reference evidence="5 6" key="1">
    <citation type="journal article" date="2016" name="Antonie Van Leeuwenhoek">
        <title>Denitratimonas tolerans gen. nov., sp. nov., a denitrifying bacterium isolated from a bioreactor for tannery wastewater treatment.</title>
        <authorList>
            <person name="Han S.I."/>
            <person name="Kim J.O."/>
            <person name="Lee Y.R."/>
            <person name="Ekpeghere K.I."/>
            <person name="Koh S.C."/>
            <person name="Whang K.S."/>
        </authorList>
    </citation>
    <scope>NUCLEOTIDE SEQUENCE [LARGE SCALE GENOMIC DNA]</scope>
    <source>
        <strain evidence="5 6">KACC 17565</strain>
    </source>
</reference>
<keyword evidence="2" id="KW-0067">ATP-binding</keyword>
<dbReference type="PANTHER" id="PTHR30270">
    <property type="entry name" value="THIAMINE-MONOPHOSPHATE KINASE"/>
    <property type="match status" value="1"/>
</dbReference>
<dbReference type="GO" id="GO:0000287">
    <property type="term" value="F:magnesium ion binding"/>
    <property type="evidence" value="ECO:0007669"/>
    <property type="project" value="UniProtKB-UniRule"/>
</dbReference>
<organism evidence="5 6">
    <name type="scientific">Denitratimonas tolerans</name>
    <dbReference type="NCBI Taxonomy" id="1338420"/>
    <lineage>
        <taxon>Bacteria</taxon>
        <taxon>Pseudomonadati</taxon>
        <taxon>Pseudomonadota</taxon>
        <taxon>Gammaproteobacteria</taxon>
        <taxon>Lysobacterales</taxon>
        <taxon>Lysobacteraceae</taxon>
        <taxon>Denitratimonas</taxon>
    </lineage>
</organism>
<dbReference type="Pfam" id="PF00586">
    <property type="entry name" value="AIRS"/>
    <property type="match status" value="1"/>
</dbReference>
<comment type="caution">
    <text evidence="5">The sequence shown here is derived from an EMBL/GenBank/DDBJ whole genome shotgun (WGS) entry which is preliminary data.</text>
</comment>
<name>A0AAW9R7A4_9GAMM</name>
<dbReference type="PANTHER" id="PTHR30270:SF0">
    <property type="entry name" value="THIAMINE-MONOPHOSPHATE KINASE"/>
    <property type="match status" value="1"/>
</dbReference>
<feature type="binding site" evidence="2">
    <location>
        <position position="27"/>
    </location>
    <ligand>
        <name>Mg(2+)</name>
        <dbReference type="ChEBI" id="CHEBI:18420"/>
        <label>4</label>
    </ligand>
</feature>
<dbReference type="InterPro" id="IPR010918">
    <property type="entry name" value="PurM-like_C_dom"/>
</dbReference>
<feature type="binding site" evidence="2">
    <location>
        <position position="217"/>
    </location>
    <ligand>
        <name>ATP</name>
        <dbReference type="ChEBI" id="CHEBI:30616"/>
    </ligand>
</feature>
<dbReference type="SUPFAM" id="SSF55326">
    <property type="entry name" value="PurM N-terminal domain-like"/>
    <property type="match status" value="1"/>
</dbReference>
<comment type="similarity">
    <text evidence="2">Belongs to the thiamine-monophosphate kinase family.</text>
</comment>
<dbReference type="Pfam" id="PF02769">
    <property type="entry name" value="AIRS_C"/>
    <property type="match status" value="1"/>
</dbReference>
<dbReference type="PIRSF" id="PIRSF005303">
    <property type="entry name" value="Thiam_monoph_kin"/>
    <property type="match status" value="1"/>
</dbReference>
<dbReference type="EMBL" id="JBBDHC010000010">
    <property type="protein sequence ID" value="MEJ1249676.1"/>
    <property type="molecule type" value="Genomic_DNA"/>
</dbReference>
<dbReference type="Gene3D" id="3.30.1330.10">
    <property type="entry name" value="PurM-like, N-terminal domain"/>
    <property type="match status" value="1"/>
</dbReference>
<comment type="caution">
    <text evidence="2">Lacks conserved residue(s) required for the propagation of feature annotation.</text>
</comment>
<feature type="binding site" evidence="2">
    <location>
        <position position="44"/>
    </location>
    <ligand>
        <name>Mg(2+)</name>
        <dbReference type="ChEBI" id="CHEBI:18420"/>
        <label>2</label>
    </ligand>
</feature>
<dbReference type="GO" id="GO:0009228">
    <property type="term" value="P:thiamine biosynthetic process"/>
    <property type="evidence" value="ECO:0007669"/>
    <property type="project" value="UniProtKB-KW"/>
</dbReference>
<keyword evidence="2 5" id="KW-0418">Kinase</keyword>
<comment type="function">
    <text evidence="2">Catalyzes the ATP-dependent phosphorylation of thiamine-monophosphate (TMP) to form thiamine-pyrophosphate (TPP), the active form of vitamin B1.</text>
</comment>
<comment type="miscellaneous">
    <text evidence="2">Reaction mechanism of ThiL seems to utilize a direct, inline transfer of the gamma-phosphate of ATP to TMP rather than a phosphorylated enzyme intermediate.</text>
</comment>
<dbReference type="InterPro" id="IPR036676">
    <property type="entry name" value="PurM-like_C_sf"/>
</dbReference>
<keyword evidence="1 2" id="KW-0784">Thiamine biosynthesis</keyword>
<dbReference type="GO" id="GO:0009030">
    <property type="term" value="F:thiamine-phosphate kinase activity"/>
    <property type="evidence" value="ECO:0007669"/>
    <property type="project" value="UniProtKB-UniRule"/>
</dbReference>
<feature type="binding site" evidence="2">
    <location>
        <position position="72"/>
    </location>
    <ligand>
        <name>Mg(2+)</name>
        <dbReference type="ChEBI" id="CHEBI:18420"/>
        <label>3</label>
    </ligand>
</feature>
<dbReference type="InterPro" id="IPR016188">
    <property type="entry name" value="PurM-like_N"/>
</dbReference>
<keyword evidence="6" id="KW-1185">Reference proteome</keyword>
<dbReference type="InterPro" id="IPR006283">
    <property type="entry name" value="ThiL-like"/>
</dbReference>
<feature type="binding site" evidence="2">
    <location>
        <position position="27"/>
    </location>
    <ligand>
        <name>Mg(2+)</name>
        <dbReference type="ChEBI" id="CHEBI:18420"/>
        <label>3</label>
    </ligand>
</feature>
<feature type="binding site" evidence="2">
    <location>
        <position position="266"/>
    </location>
    <ligand>
        <name>substrate</name>
    </ligand>
</feature>
<sequence>MAEFDLIARLTARAGARGDVALGIGDDAALLEVPAGEQLVACCDALNEGVHFLPGTDPADIGWKALAVNLSDLAAMGARPAWALLSLTLPRADADFVDAFMRGFSALADAAGTALVGGDTTSGPLSICVTALGCVPRGQALTRAGARPGDAVFVSGTLGDASAALEHLRPMGPRHPGEGRSDDDFPMSLRDRLHRPTPRIALGQALRGVANAVIDVSDGLLADLGHIARASGVGIELDAEALPASAALRTLLDPAERLRCQATGGDDYELVFTVPSERWETLRAIFPPEFRGALPITPSPPLAGEWAGVRGAFPAVTRIGRVVAGEGVRVLDADGVPVDFDRAGWEHFMDKVP</sequence>
<feature type="binding site" evidence="2">
    <location>
        <position position="72"/>
    </location>
    <ligand>
        <name>Mg(2+)</name>
        <dbReference type="ChEBI" id="CHEBI:18420"/>
        <label>4</label>
    </ligand>
</feature>
<evidence type="ECO:0000259" key="4">
    <source>
        <dbReference type="Pfam" id="PF02769"/>
    </source>
</evidence>
<dbReference type="EC" id="2.7.4.16" evidence="2"/>
<feature type="binding site" evidence="2">
    <location>
        <begin position="118"/>
        <end position="119"/>
    </location>
    <ligand>
        <name>ATP</name>
        <dbReference type="ChEBI" id="CHEBI:30616"/>
    </ligand>
</feature>
<feature type="domain" description="PurM-like C-terminal" evidence="4">
    <location>
        <begin position="147"/>
        <end position="289"/>
    </location>
</feature>
<dbReference type="GO" id="GO:0009229">
    <property type="term" value="P:thiamine diphosphate biosynthetic process"/>
    <property type="evidence" value="ECO:0007669"/>
    <property type="project" value="UniProtKB-UniRule"/>
</dbReference>
<keyword evidence="2" id="KW-0460">Magnesium</keyword>
<feature type="binding site" evidence="2">
    <location>
        <position position="218"/>
    </location>
    <ligand>
        <name>Mg(2+)</name>
        <dbReference type="ChEBI" id="CHEBI:18420"/>
        <label>5</label>
    </ligand>
</feature>
<feature type="binding site" evidence="2">
    <location>
        <position position="215"/>
    </location>
    <ligand>
        <name>Mg(2+)</name>
        <dbReference type="ChEBI" id="CHEBI:18420"/>
        <label>3</label>
    </ligand>
</feature>
<dbReference type="Gene3D" id="3.90.650.10">
    <property type="entry name" value="PurM-like C-terminal domain"/>
    <property type="match status" value="1"/>
</dbReference>
<accession>A0AAW9R7A4</accession>
<protein>
    <recommendedName>
        <fullName evidence="2">Thiamine-monophosphate kinase</fullName>
        <shortName evidence="2">TMP kinase</shortName>
        <shortName evidence="2">Thiamine-phosphate kinase</shortName>
        <ecNumber evidence="2">2.7.4.16</ecNumber>
    </recommendedName>
</protein>
<feature type="domain" description="PurM-like N-terminal" evidence="3">
    <location>
        <begin position="25"/>
        <end position="135"/>
    </location>
</feature>
<comment type="pathway">
    <text evidence="2">Cofactor biosynthesis; thiamine diphosphate biosynthesis; thiamine diphosphate from thiamine phosphate: step 1/1.</text>
</comment>
<comment type="catalytic activity">
    <reaction evidence="2">
        <text>thiamine phosphate + ATP = thiamine diphosphate + ADP</text>
        <dbReference type="Rhea" id="RHEA:15913"/>
        <dbReference type="ChEBI" id="CHEBI:30616"/>
        <dbReference type="ChEBI" id="CHEBI:37575"/>
        <dbReference type="ChEBI" id="CHEBI:58937"/>
        <dbReference type="ChEBI" id="CHEBI:456216"/>
        <dbReference type="EC" id="2.7.4.16"/>
    </reaction>
</comment>